<dbReference type="GO" id="GO:0015716">
    <property type="term" value="P:organic phosphonate transport"/>
    <property type="evidence" value="ECO:0007669"/>
    <property type="project" value="InterPro"/>
</dbReference>
<dbReference type="Pfam" id="PF06754">
    <property type="entry name" value="PhnG"/>
    <property type="match status" value="1"/>
</dbReference>
<dbReference type="Proteomes" id="UP000589351">
    <property type="component" value="Unassembled WGS sequence"/>
</dbReference>
<sequence length="139" mass="16164">MDRKEWSALIARYGRQEALEFYEKNKETLDFDVISGPELGLTMVKMREHAQNSLFYIGEVLITETKIRNQEDVGVGLIKGEDYEFSLSMAFIDLCFKLNEFQNDLNVLLNKLKETEKESVKAHTNKILQTKVSFDMMND</sequence>
<evidence type="ECO:0000313" key="2">
    <source>
        <dbReference type="Proteomes" id="UP000589351"/>
    </source>
</evidence>
<dbReference type="AlphaFoldDB" id="A0A6V7RDT4"/>
<dbReference type="GO" id="GO:0019634">
    <property type="term" value="P:organic phosphonate metabolic process"/>
    <property type="evidence" value="ECO:0007669"/>
    <property type="project" value="InterPro"/>
</dbReference>
<reference evidence="1 2" key="1">
    <citation type="submission" date="2020-07" db="EMBL/GenBank/DDBJ databases">
        <authorList>
            <person name="Criscuolo A."/>
        </authorList>
    </citation>
    <scope>NUCLEOTIDE SEQUENCE [LARGE SCALE GENOMIC DNA]</scope>
    <source>
        <strain evidence="1">CIP111649</strain>
    </source>
</reference>
<gene>
    <name evidence="1" type="primary">phnG</name>
    <name evidence="1" type="ORF">JEODO184_00917</name>
</gene>
<dbReference type="EMBL" id="CAJEWD010000006">
    <property type="protein sequence ID" value="CAD2075654.1"/>
    <property type="molecule type" value="Genomic_DNA"/>
</dbReference>
<dbReference type="RefSeq" id="WP_185125442.1">
    <property type="nucleotide sequence ID" value="NZ_CAJEWD010000006.1"/>
</dbReference>
<keyword evidence="2" id="KW-1185">Reference proteome</keyword>
<evidence type="ECO:0000313" key="1">
    <source>
        <dbReference type="EMBL" id="CAD2075654.1"/>
    </source>
</evidence>
<organism evidence="1 2">
    <name type="scientific">Jeotgalicoccus meleagridis</name>
    <dbReference type="NCBI Taxonomy" id="2759181"/>
    <lineage>
        <taxon>Bacteria</taxon>
        <taxon>Bacillati</taxon>
        <taxon>Bacillota</taxon>
        <taxon>Bacilli</taxon>
        <taxon>Bacillales</taxon>
        <taxon>Staphylococcaceae</taxon>
        <taxon>Jeotgalicoccus</taxon>
    </lineage>
</organism>
<protein>
    <submittedName>
        <fullName evidence="1">Alpha-D-ribose 1-methylphosphonate 5-triphosphate synthase subunit PhnG</fullName>
    </submittedName>
</protein>
<accession>A0A6V7RDT4</accession>
<proteinExistence type="predicted"/>
<dbReference type="InterPro" id="IPR009609">
    <property type="entry name" value="Phosphonate_metab_PhnG"/>
</dbReference>
<comment type="caution">
    <text evidence="1">The sequence shown here is derived from an EMBL/GenBank/DDBJ whole genome shotgun (WGS) entry which is preliminary data.</text>
</comment>
<name>A0A6V7RDT4_9STAP</name>